<evidence type="ECO:0000313" key="2">
    <source>
        <dbReference type="Proteomes" id="UP000003330"/>
    </source>
</evidence>
<evidence type="ECO:0000313" key="1">
    <source>
        <dbReference type="EMBL" id="EHI70211.1"/>
    </source>
</evidence>
<proteinExistence type="predicted"/>
<dbReference type="STRING" id="764299.STRIC_2463"/>
<organism evidence="1 2">
    <name type="scientific">Streptococcus ictaluri 707-05</name>
    <dbReference type="NCBI Taxonomy" id="764299"/>
    <lineage>
        <taxon>Bacteria</taxon>
        <taxon>Bacillati</taxon>
        <taxon>Bacillota</taxon>
        <taxon>Bacilli</taxon>
        <taxon>Lactobacillales</taxon>
        <taxon>Streptococcaceae</taxon>
        <taxon>Streptococcus</taxon>
    </lineage>
</organism>
<comment type="caution">
    <text evidence="1">The sequence shown here is derived from an EMBL/GenBank/DDBJ whole genome shotgun (WGS) entry which is preliminary data.</text>
</comment>
<dbReference type="AlphaFoldDB" id="G5K255"/>
<accession>G5K255</accession>
<dbReference type="EMBL" id="AEUX02000005">
    <property type="protein sequence ID" value="EHI70211.1"/>
    <property type="molecule type" value="Genomic_DNA"/>
</dbReference>
<keyword evidence="2" id="KW-1185">Reference proteome</keyword>
<gene>
    <name evidence="1" type="ORF">STRIC_2463</name>
</gene>
<sequence length="59" mass="6978">MLLKTKDKNRSIFTLALIVDKFIIDNDRLIYLAWLVENVVENSLKKISRKADFILLKKE</sequence>
<reference evidence="1 2" key="1">
    <citation type="journal article" date="2014" name="Int. J. Syst. Evol. Microbiol.">
        <title>Phylogenomics and the dynamic genome evolution of the genus Streptococcus.</title>
        <authorList>
            <consortium name="The Broad Institute Genome Sequencing Platform"/>
            <person name="Richards V.P."/>
            <person name="Palmer S.R."/>
            <person name="Pavinski Bitar P.D."/>
            <person name="Qin X."/>
            <person name="Weinstock G.M."/>
            <person name="Highlander S.K."/>
            <person name="Town C.D."/>
            <person name="Burne R.A."/>
            <person name="Stanhope M.J."/>
        </authorList>
    </citation>
    <scope>NUCLEOTIDE SEQUENCE [LARGE SCALE GENOMIC DNA]</scope>
    <source>
        <strain evidence="1 2">707-05</strain>
    </source>
</reference>
<name>G5K255_9STRE</name>
<dbReference type="Proteomes" id="UP000003330">
    <property type="component" value="Unassembled WGS sequence"/>
</dbReference>
<protein>
    <submittedName>
        <fullName evidence="1">Uncharacterized protein</fullName>
    </submittedName>
</protein>